<dbReference type="InterPro" id="IPR012074">
    <property type="entry name" value="GAF_ANTAR"/>
</dbReference>
<evidence type="ECO:0000313" key="5">
    <source>
        <dbReference type="Proteomes" id="UP000244928"/>
    </source>
</evidence>
<proteinExistence type="predicted"/>
<dbReference type="InterPro" id="IPR029016">
    <property type="entry name" value="GAF-like_dom_sf"/>
</dbReference>
<dbReference type="Proteomes" id="UP000244928">
    <property type="component" value="Chromosome"/>
</dbReference>
<dbReference type="Gene3D" id="3.30.450.40">
    <property type="match status" value="1"/>
</dbReference>
<evidence type="ECO:0000256" key="2">
    <source>
        <dbReference type="ARBA" id="ARBA00023163"/>
    </source>
</evidence>
<dbReference type="EMBL" id="CP015449">
    <property type="protein sequence ID" value="AWH90961.1"/>
    <property type="molecule type" value="Genomic_DNA"/>
</dbReference>
<reference evidence="4 5" key="1">
    <citation type="submission" date="2016-04" db="EMBL/GenBank/DDBJ databases">
        <title>Complete genome sequence of Dietzia lutea YIM 80766T, a strain isolated from desert soil in Egypt.</title>
        <authorList>
            <person name="Zhao J."/>
            <person name="Hu B."/>
            <person name="Geng S."/>
            <person name="Nie Y."/>
            <person name="Tang Y."/>
        </authorList>
    </citation>
    <scope>NUCLEOTIDE SEQUENCE [LARGE SCALE GENOMIC DNA]</scope>
    <source>
        <strain evidence="4 5">YIM 80766</strain>
    </source>
</reference>
<gene>
    <name evidence="4" type="ORF">A6035_00810</name>
</gene>
<keyword evidence="5" id="KW-1185">Reference proteome</keyword>
<name>A0A2S1R3Y4_9ACTN</name>
<keyword evidence="2" id="KW-0804">Transcription</keyword>
<dbReference type="KEGG" id="dlu:A6035_00810"/>
<dbReference type="Pfam" id="PF13185">
    <property type="entry name" value="GAF_2"/>
    <property type="match status" value="1"/>
</dbReference>
<dbReference type="PROSITE" id="PS50921">
    <property type="entry name" value="ANTAR"/>
    <property type="match status" value="1"/>
</dbReference>
<dbReference type="PIRSF" id="PIRSF036625">
    <property type="entry name" value="GAF_ANTAR"/>
    <property type="match status" value="1"/>
</dbReference>
<dbReference type="GO" id="GO:0003723">
    <property type="term" value="F:RNA binding"/>
    <property type="evidence" value="ECO:0007669"/>
    <property type="project" value="InterPro"/>
</dbReference>
<dbReference type="RefSeq" id="WP_108846227.1">
    <property type="nucleotide sequence ID" value="NZ_CP015449.1"/>
</dbReference>
<dbReference type="OrthoDB" id="4629915at2"/>
<dbReference type="SUPFAM" id="SSF55781">
    <property type="entry name" value="GAF domain-like"/>
    <property type="match status" value="1"/>
</dbReference>
<dbReference type="SMART" id="SM01012">
    <property type="entry name" value="ANTAR"/>
    <property type="match status" value="1"/>
</dbReference>
<dbReference type="InterPro" id="IPR003018">
    <property type="entry name" value="GAF"/>
</dbReference>
<dbReference type="Gene3D" id="1.10.10.10">
    <property type="entry name" value="Winged helix-like DNA-binding domain superfamily/Winged helix DNA-binding domain"/>
    <property type="match status" value="1"/>
</dbReference>
<keyword evidence="1" id="KW-0805">Transcription regulation</keyword>
<sequence length="242" mass="26533">MPNGDAAPLPATLYDLLLEDREIPDLLNDLARLAAEHFDAERSVECGLILRREKKNIVVASSSDEAARMDEIQAGFDEGPCLSALGSGSVIHVPDVRTEQRWPDYMAVVREHGLASVLAVPLDVEGFGEAAMNFYTRRSGHFAESDVTDARRYVDVIGKTLRIALRTAQHADTARHRQAAMENRTAIDVAVGIIMAQNRCSQDEAFSILRGASSHRNIKLRRLAEEIVAALGQNAPLTAFDD</sequence>
<protein>
    <recommendedName>
        <fullName evidence="3">ANTAR domain-containing protein</fullName>
    </recommendedName>
</protein>
<evidence type="ECO:0000313" key="4">
    <source>
        <dbReference type="EMBL" id="AWH90961.1"/>
    </source>
</evidence>
<feature type="domain" description="ANTAR" evidence="3">
    <location>
        <begin position="167"/>
        <end position="228"/>
    </location>
</feature>
<dbReference type="Pfam" id="PF03861">
    <property type="entry name" value="ANTAR"/>
    <property type="match status" value="1"/>
</dbReference>
<dbReference type="AlphaFoldDB" id="A0A2S1R3Y4"/>
<accession>A0A2S1R3Y4</accession>
<evidence type="ECO:0000256" key="1">
    <source>
        <dbReference type="ARBA" id="ARBA00023015"/>
    </source>
</evidence>
<dbReference type="InterPro" id="IPR036388">
    <property type="entry name" value="WH-like_DNA-bd_sf"/>
</dbReference>
<organism evidence="4 5">
    <name type="scientific">Dietzia lutea</name>
    <dbReference type="NCBI Taxonomy" id="546160"/>
    <lineage>
        <taxon>Bacteria</taxon>
        <taxon>Bacillati</taxon>
        <taxon>Actinomycetota</taxon>
        <taxon>Actinomycetes</taxon>
        <taxon>Mycobacteriales</taxon>
        <taxon>Dietziaceae</taxon>
        <taxon>Dietzia</taxon>
    </lineage>
</organism>
<dbReference type="InterPro" id="IPR005561">
    <property type="entry name" value="ANTAR"/>
</dbReference>
<evidence type="ECO:0000259" key="3">
    <source>
        <dbReference type="PROSITE" id="PS50921"/>
    </source>
</evidence>